<comment type="pathway">
    <text evidence="3">Protein modification; protein glycosylation.</text>
</comment>
<dbReference type="InterPro" id="IPR047873">
    <property type="entry name" value="Ribosomal_uL16"/>
</dbReference>
<evidence type="ECO:0000256" key="13">
    <source>
        <dbReference type="ARBA" id="ARBA00022989"/>
    </source>
</evidence>
<keyword evidence="14 17" id="KW-0472">Membrane</keyword>
<dbReference type="PANTHER" id="PTHR11726">
    <property type="entry name" value="60S RIBOSOMAL PROTEIN L10"/>
    <property type="match status" value="1"/>
</dbReference>
<dbReference type="Pfam" id="PF00252">
    <property type="entry name" value="Ribosomal_L16"/>
    <property type="match status" value="1"/>
</dbReference>
<dbReference type="GO" id="GO:0005783">
    <property type="term" value="C:endoplasmic reticulum"/>
    <property type="evidence" value="ECO:0007669"/>
    <property type="project" value="UniProtKB-SubCell"/>
</dbReference>
<dbReference type="EMBL" id="CAJNNV010001630">
    <property type="protein sequence ID" value="CAE8585426.1"/>
    <property type="molecule type" value="Genomic_DNA"/>
</dbReference>
<sequence length="662" mass="73051">MVCDEYQQLTSEALEAARIAVNKYMITNAGRDFFHIRMRPHPFNVIRINKTLSCAGADRLSSGMRGAFGKAYGTAARVNIGQVLISVRTKEEKSNIAIEALRRAKFKFPGRQKIHVSSKWGFTNFTKDDYLKWKACGRLVPDGTTVKWLSSRGPLYRLIGRRQYALVGVSRRRQVPVGVSRMQRHVAKTANAAWLSVVERGRARASVDVTRRQLAVRICAAPPQGSVGVSKGIGRRQSAVKIFAAPPVRKELCDVVGVMCVAGLRTWYVGGTDAGFGYVDTPIKYQDHLLTRTLSYLFQHAYYAQLLVLPWNQSWDYSYEALAMVTCLQDLRLQAILAAYLALAALACHGIRLRGSCPAVILGIGLVVIPFVPASNLFFLVGTTIGERLLYPLTVGWSVLVAAIGSRCAGGKSPSLRLAAGALLATYVVNSNIRMSHWRGNSELFLQDAKHWGRSVKVVHAQASEYQARGQLQEALEYYQRSLDIFDDQAITDYCIARILINLGRFQEAHVRFDKILTGHGIGLHDGNDFLWMTDLGYLLVQLGADKEGAHYLQEGLNRMAYSCYGWNALGVAQARQGTLEQAVVSLTEGLRCDPESAVIWSNLAAVYAFGNAGPQASDALQQAIALNASHPVVVHNMRALTGEAHGQQPRFDLYIPLPGRR</sequence>
<feature type="transmembrane region" description="Helical" evidence="17">
    <location>
        <begin position="360"/>
        <end position="383"/>
    </location>
</feature>
<keyword evidence="7" id="KW-0808">Transferase</keyword>
<dbReference type="SUPFAM" id="SSF48452">
    <property type="entry name" value="TPR-like"/>
    <property type="match status" value="1"/>
</dbReference>
<keyword evidence="11" id="KW-0256">Endoplasmic reticulum</keyword>
<dbReference type="GO" id="GO:0016020">
    <property type="term" value="C:membrane"/>
    <property type="evidence" value="ECO:0007669"/>
    <property type="project" value="UniProtKB-SubCell"/>
</dbReference>
<evidence type="ECO:0000256" key="3">
    <source>
        <dbReference type="ARBA" id="ARBA00004922"/>
    </source>
</evidence>
<comment type="subcellular location">
    <subcellularLocation>
        <location evidence="2">Endoplasmic reticulum</location>
    </subcellularLocation>
    <subcellularLocation>
        <location evidence="1">Membrane</location>
        <topology evidence="1">Multi-pass membrane protein</topology>
    </subcellularLocation>
</comment>
<evidence type="ECO:0000259" key="18">
    <source>
        <dbReference type="Pfam" id="PF08409"/>
    </source>
</evidence>
<evidence type="ECO:0000256" key="16">
    <source>
        <dbReference type="PROSITE-ProRule" id="PRU00339"/>
    </source>
</evidence>
<dbReference type="GO" id="GO:0006412">
    <property type="term" value="P:translation"/>
    <property type="evidence" value="ECO:0007669"/>
    <property type="project" value="InterPro"/>
</dbReference>
<dbReference type="GO" id="GO:0005840">
    <property type="term" value="C:ribosome"/>
    <property type="evidence" value="ECO:0007669"/>
    <property type="project" value="UniProtKB-KW"/>
</dbReference>
<dbReference type="SUPFAM" id="SSF54686">
    <property type="entry name" value="Ribosomal protein L16p/L10e"/>
    <property type="match status" value="1"/>
</dbReference>
<proteinExistence type="inferred from homology"/>
<dbReference type="InterPro" id="IPR011990">
    <property type="entry name" value="TPR-like_helical_dom_sf"/>
</dbReference>
<evidence type="ECO:0000256" key="15">
    <source>
        <dbReference type="ARBA" id="ARBA00023274"/>
    </source>
</evidence>
<dbReference type="Pfam" id="PF08409">
    <property type="entry name" value="TMTC_DUF1736"/>
    <property type="match status" value="1"/>
</dbReference>
<dbReference type="Proteomes" id="UP000654075">
    <property type="component" value="Unassembled WGS sequence"/>
</dbReference>
<keyword evidence="12" id="KW-0689">Ribosomal protein</keyword>
<dbReference type="Gene3D" id="3.90.1170.10">
    <property type="entry name" value="Ribosomal protein L10e/L16"/>
    <property type="match status" value="1"/>
</dbReference>
<evidence type="ECO:0000256" key="14">
    <source>
        <dbReference type="ARBA" id="ARBA00023136"/>
    </source>
</evidence>
<gene>
    <name evidence="19" type="ORF">PGLA1383_LOCUS4335</name>
</gene>
<accession>A0A813DHE5</accession>
<dbReference type="UniPathway" id="UPA00378"/>
<keyword evidence="8 17" id="KW-0812">Transmembrane</keyword>
<dbReference type="Gene3D" id="1.25.40.10">
    <property type="entry name" value="Tetratricopeptide repeat domain"/>
    <property type="match status" value="1"/>
</dbReference>
<dbReference type="InterPro" id="IPR001197">
    <property type="entry name" value="Ribosomal_uL16_euk_arch"/>
</dbReference>
<evidence type="ECO:0000256" key="11">
    <source>
        <dbReference type="ARBA" id="ARBA00022824"/>
    </source>
</evidence>
<feature type="transmembrane region" description="Helical" evidence="17">
    <location>
        <begin position="331"/>
        <end position="348"/>
    </location>
</feature>
<dbReference type="FunFam" id="3.30.60.300:FF:000003">
    <property type="entry name" value="60S ribosomal protein L10, putative"/>
    <property type="match status" value="1"/>
</dbReference>
<dbReference type="GO" id="GO:0003735">
    <property type="term" value="F:structural constituent of ribosome"/>
    <property type="evidence" value="ECO:0007669"/>
    <property type="project" value="InterPro"/>
</dbReference>
<dbReference type="InterPro" id="IPR036920">
    <property type="entry name" value="Ribosomal_uL16_sf"/>
</dbReference>
<evidence type="ECO:0000313" key="19">
    <source>
        <dbReference type="EMBL" id="CAE8585426.1"/>
    </source>
</evidence>
<feature type="repeat" description="TPR" evidence="16">
    <location>
        <begin position="456"/>
        <end position="489"/>
    </location>
</feature>
<keyword evidence="20" id="KW-1185">Reference proteome</keyword>
<evidence type="ECO:0000256" key="6">
    <source>
        <dbReference type="ARBA" id="ARBA00012839"/>
    </source>
</evidence>
<keyword evidence="10 16" id="KW-0802">TPR repeat</keyword>
<dbReference type="InterPro" id="IPR013618">
    <property type="entry name" value="TMTC_DUF1736"/>
</dbReference>
<dbReference type="NCBIfam" id="NF003239">
    <property type="entry name" value="PRK04199.1-4"/>
    <property type="match status" value="1"/>
</dbReference>
<dbReference type="OrthoDB" id="428698at2759"/>
<name>A0A813DHE5_POLGL</name>
<organism evidence="19 20">
    <name type="scientific">Polarella glacialis</name>
    <name type="common">Dinoflagellate</name>
    <dbReference type="NCBI Taxonomy" id="89957"/>
    <lineage>
        <taxon>Eukaryota</taxon>
        <taxon>Sar</taxon>
        <taxon>Alveolata</taxon>
        <taxon>Dinophyceae</taxon>
        <taxon>Suessiales</taxon>
        <taxon>Suessiaceae</taxon>
        <taxon>Polarella</taxon>
    </lineage>
</organism>
<protein>
    <recommendedName>
        <fullName evidence="6">dolichyl-phosphate-mannose--protein mannosyltransferase</fullName>
        <ecNumber evidence="6">2.4.1.109</ecNumber>
    </recommendedName>
</protein>
<evidence type="ECO:0000313" key="20">
    <source>
        <dbReference type="Proteomes" id="UP000654075"/>
    </source>
</evidence>
<dbReference type="GO" id="GO:1990904">
    <property type="term" value="C:ribonucleoprotein complex"/>
    <property type="evidence" value="ECO:0007669"/>
    <property type="project" value="UniProtKB-KW"/>
</dbReference>
<evidence type="ECO:0000256" key="8">
    <source>
        <dbReference type="ARBA" id="ARBA00022692"/>
    </source>
</evidence>
<dbReference type="Gene3D" id="3.30.60.300">
    <property type="match status" value="1"/>
</dbReference>
<feature type="domain" description="DUF1736" evidence="18">
    <location>
        <begin position="274"/>
        <end position="343"/>
    </location>
</feature>
<dbReference type="AlphaFoldDB" id="A0A813DHE5"/>
<dbReference type="PROSITE" id="PS50005">
    <property type="entry name" value="TPR"/>
    <property type="match status" value="1"/>
</dbReference>
<evidence type="ECO:0000256" key="12">
    <source>
        <dbReference type="ARBA" id="ARBA00022980"/>
    </source>
</evidence>
<comment type="similarity">
    <text evidence="4">Belongs to the TMTC family.</text>
</comment>
<keyword evidence="13 17" id="KW-1133">Transmembrane helix</keyword>
<dbReference type="EC" id="2.4.1.109" evidence="6"/>
<dbReference type="InterPro" id="IPR016180">
    <property type="entry name" value="Ribosomal_uL16_dom"/>
</dbReference>
<dbReference type="InterPro" id="IPR018255">
    <property type="entry name" value="Ribosomal_uL16_CS_euk_arc"/>
</dbReference>
<keyword evidence="9" id="KW-0677">Repeat</keyword>
<keyword evidence="15" id="KW-0687">Ribonucleoprotein</keyword>
<comment type="similarity">
    <text evidence="5">Belongs to the universal ribosomal protein uL16 family.</text>
</comment>
<dbReference type="GO" id="GO:0004169">
    <property type="term" value="F:dolichyl-phosphate-mannose-protein mannosyltransferase activity"/>
    <property type="evidence" value="ECO:0007669"/>
    <property type="project" value="UniProtKB-EC"/>
</dbReference>
<reference evidence="19" key="1">
    <citation type="submission" date="2021-02" db="EMBL/GenBank/DDBJ databases">
        <authorList>
            <person name="Dougan E. K."/>
            <person name="Rhodes N."/>
            <person name="Thang M."/>
            <person name="Chan C."/>
        </authorList>
    </citation>
    <scope>NUCLEOTIDE SEQUENCE</scope>
</reference>
<dbReference type="CDD" id="cd01433">
    <property type="entry name" value="Ribosomal_L16_L10e"/>
    <property type="match status" value="1"/>
</dbReference>
<comment type="caution">
    <text evidence="19">The sequence shown here is derived from an EMBL/GenBank/DDBJ whole genome shotgun (WGS) entry which is preliminary data.</text>
</comment>
<evidence type="ECO:0000256" key="9">
    <source>
        <dbReference type="ARBA" id="ARBA00022737"/>
    </source>
</evidence>
<dbReference type="SMART" id="SM00028">
    <property type="entry name" value="TPR"/>
    <property type="match status" value="3"/>
</dbReference>
<evidence type="ECO:0000256" key="4">
    <source>
        <dbReference type="ARBA" id="ARBA00007882"/>
    </source>
</evidence>
<evidence type="ECO:0000256" key="7">
    <source>
        <dbReference type="ARBA" id="ARBA00022679"/>
    </source>
</evidence>
<evidence type="ECO:0000256" key="17">
    <source>
        <dbReference type="SAM" id="Phobius"/>
    </source>
</evidence>
<dbReference type="PROSITE" id="PS01257">
    <property type="entry name" value="RIBOSOMAL_L10E"/>
    <property type="match status" value="1"/>
</dbReference>
<evidence type="ECO:0000256" key="1">
    <source>
        <dbReference type="ARBA" id="ARBA00004141"/>
    </source>
</evidence>
<evidence type="ECO:0000256" key="2">
    <source>
        <dbReference type="ARBA" id="ARBA00004240"/>
    </source>
</evidence>
<dbReference type="InterPro" id="IPR019734">
    <property type="entry name" value="TPR_rpt"/>
</dbReference>
<evidence type="ECO:0000256" key="5">
    <source>
        <dbReference type="ARBA" id="ARBA00008931"/>
    </source>
</evidence>
<evidence type="ECO:0000256" key="10">
    <source>
        <dbReference type="ARBA" id="ARBA00022803"/>
    </source>
</evidence>